<dbReference type="InterPro" id="IPR000742">
    <property type="entry name" value="EGF"/>
</dbReference>
<dbReference type="VEuPathDB" id="GiardiaDB:GL50803_0091099"/>
<evidence type="ECO:0000259" key="4">
    <source>
        <dbReference type="PROSITE" id="PS50026"/>
    </source>
</evidence>
<dbReference type="Pfam" id="PF00008">
    <property type="entry name" value="EGF"/>
    <property type="match status" value="1"/>
</dbReference>
<protein>
    <recommendedName>
        <fullName evidence="4">EGF-like domain-containing protein</fullName>
    </recommendedName>
</protein>
<feature type="domain" description="EGF-like" evidence="4">
    <location>
        <begin position="54"/>
        <end position="93"/>
    </location>
</feature>
<dbReference type="Gene3D" id="2.10.25.10">
    <property type="entry name" value="Laminin"/>
    <property type="match status" value="2"/>
</dbReference>
<dbReference type="PANTHER" id="PTHR24033">
    <property type="entry name" value="EGF-LIKE DOMAIN-CONTAINING PROTEIN"/>
    <property type="match status" value="1"/>
</dbReference>
<keyword evidence="3" id="KW-0472">Membrane</keyword>
<dbReference type="Gene3D" id="2.90.20.10">
    <property type="entry name" value="Plasmodium vivax P25 domain"/>
    <property type="match status" value="2"/>
</dbReference>
<keyword evidence="1" id="KW-0245">EGF-like domain</keyword>
<dbReference type="PROSITE" id="PS01186">
    <property type="entry name" value="EGF_2"/>
    <property type="match status" value="2"/>
</dbReference>
<evidence type="ECO:0000256" key="1">
    <source>
        <dbReference type="PROSITE-ProRule" id="PRU00076"/>
    </source>
</evidence>
<feature type="disulfide bond" evidence="1">
    <location>
        <begin position="1233"/>
        <end position="1242"/>
    </location>
</feature>
<keyword evidence="3" id="KW-0812">Transmembrane</keyword>
<feature type="region of interest" description="Disordered" evidence="2">
    <location>
        <begin position="1026"/>
        <end position="1054"/>
    </location>
</feature>
<dbReference type="OrthoDB" id="6130531at2759"/>
<dbReference type="SMART" id="SM00181">
    <property type="entry name" value="EGF"/>
    <property type="match status" value="22"/>
</dbReference>
<keyword evidence="3" id="KW-1133">Transmembrane helix</keyword>
<dbReference type="PROSITE" id="PS00022">
    <property type="entry name" value="EGF_1"/>
    <property type="match status" value="5"/>
</dbReference>
<name>V6U5D8_GIAIN</name>
<dbReference type="Gene3D" id="2.170.300.10">
    <property type="entry name" value="Tie2 ligand-binding domain superfamily"/>
    <property type="match status" value="2"/>
</dbReference>
<gene>
    <name evidence="5" type="ORF">GSB_151833</name>
</gene>
<comment type="caution">
    <text evidence="5">The sequence shown here is derived from an EMBL/GenBank/DDBJ whole genome shotgun (WGS) entry which is preliminary data.</text>
</comment>
<feature type="domain" description="EGF-like" evidence="4">
    <location>
        <begin position="1206"/>
        <end position="1243"/>
    </location>
</feature>
<sequence>MLILILLSTVFSSDPCIIDGITCSDHGACEERDGIRLGCICYNGFYSPAPGLCYDLACKTETGICNNGGACVNKDNGRMGCVCDLLHLGEHCESCNPKTALLLANACVPISCTIEHPTDINLSQVCGGGGHPILLDNGNYSCNCTKPGYVHMGSVCIYQSCLSPTGEVCSGNGVCLNMQCVCYKGHSGALCTLEKPTIFCDEGYTRIGSECFPDECLSRGLVCGSNGRCIDGKRPKCLCNKGFETVGSDLCVPKECIKDGAVCPHGNCVLLEEDRRYECVCSPGYVQTSDGMCISQACVSSISDEGLVVCHNRGVCTNDTCLCSNNFGGTKCSTCNSGFVLMQTDDVKQEKCVSVNCLSRAVSNATQQLVHFHETIHNSNSALLICDGFGVCEASANSRSNNYLDYKCHCNPGAIPYRNRCYSPFCFNISAPTAICNNRGYCKGGTCICDVGYGGVSCEVNLVSCPFGTIDVQGSCIPESCVIDGSICNGLGECVDTSTYNETSGLPVYKCLCQGELQFILGYGCVHSACIDSTTNTVCENGKCVTVGTESFCQCDPGFIGLQLEGHVGTICVSASCVTFGNSVCNRNAGKCVKKGISGNTMVYGCVCEPAYTGTHCEHCSSQAVLIDDRCYPPECIMSASSHNPSLLICGGHGQCSYHSSENSPESNEYVCLCNPNSVIVGNICTRQSCVNPEDSTKICSDAGYCNSEGLCVCDPNVKGKYCETTSTACSPGETFIAGTCVPDACVSSLPFPAICGGHGACSRIQNEFKCVCDAGHVVLSTMNQEKLYGCIPKACNVSGVYCPYGECRESNGLHACQCKPEFSKIGDRCVPKSCVARDRSGEPLECSGHGECVISISEVSHPIYSMNAHIHLLSQSESSAVHNFQCVCKELYTGVVCSDCTHESIATDDGQCTPVHCLTARRDGSTAECNGAGVCTKILGKWQCVCTHRGTTPEKTCQPDSCFASGSTLACSGNGVCHRDGCVCNTGFFGPTCNSTAILEDSILGTSEEHLPTYKAEKTVRKHIPGWKHPHETNNSSDPQDAVPKADQKKRAHEHHAVVAEETLRVVNVHASDGACRQGYSLSEGLCYPTECIVRERLCGYPHMHDKSLRQSGGGAPVTDDFLSNLTSSLLCRLNISAARHQCICTPQFRHLADYGCTPVGCISDTNLVCPHGECLYSNGEYSCKCEDGFVLLNNTCVHSQCVKNGVACNWTSRVKGGICVQSAADTWTCQCSPGYVGKHCSLCDKNMVAVDGACAPHNLVKLYSNKTRLICGGSGKMVGNTSATFACQCDEDAVPHGQLCASKRCLGARQGSRVCTGHGECYKDACICAEGYHGDLCDHRVRSVGVVLGVTVSTSLFFGLLFLSVARCYAAPVQ</sequence>
<feature type="domain" description="EGF-like" evidence="4">
    <location>
        <begin position="212"/>
        <end position="252"/>
    </location>
</feature>
<accession>V6U5D8</accession>
<organism evidence="5 6">
    <name type="scientific">Giardia intestinalis</name>
    <name type="common">Giardia lamblia</name>
    <dbReference type="NCBI Taxonomy" id="5741"/>
    <lineage>
        <taxon>Eukaryota</taxon>
        <taxon>Metamonada</taxon>
        <taxon>Diplomonadida</taxon>
        <taxon>Hexamitidae</taxon>
        <taxon>Giardiinae</taxon>
        <taxon>Giardia</taxon>
    </lineage>
</organism>
<dbReference type="VEuPathDB" id="GiardiaDB:GL50581_1982"/>
<dbReference type="VEuPathDB" id="GiardiaDB:GL50581_4316"/>
<dbReference type="InterPro" id="IPR051830">
    <property type="entry name" value="NOTCH_homolog"/>
</dbReference>
<dbReference type="VEuPathDB" id="GiardiaDB:QR46_4227"/>
<feature type="compositionally biased region" description="Basic and acidic residues" evidence="2">
    <location>
        <begin position="1045"/>
        <end position="1054"/>
    </location>
</feature>
<evidence type="ECO:0000313" key="6">
    <source>
        <dbReference type="Proteomes" id="UP000018040"/>
    </source>
</evidence>
<proteinExistence type="predicted"/>
<feature type="transmembrane region" description="Helical" evidence="3">
    <location>
        <begin position="1348"/>
        <end position="1372"/>
    </location>
</feature>
<dbReference type="VEuPathDB" id="GiardiaDB:DHA2_151076"/>
<evidence type="ECO:0000256" key="3">
    <source>
        <dbReference type="SAM" id="Phobius"/>
    </source>
</evidence>
<dbReference type="VEuPathDB" id="GiardiaDB:GL50581_1096"/>
<feature type="disulfide bond" evidence="1">
    <location>
        <begin position="83"/>
        <end position="92"/>
    </location>
</feature>
<evidence type="ECO:0000256" key="2">
    <source>
        <dbReference type="SAM" id="MobiDB-lite"/>
    </source>
</evidence>
<keyword evidence="1" id="KW-1015">Disulfide bond</keyword>
<dbReference type="PROSITE" id="PS50026">
    <property type="entry name" value="EGF_3"/>
    <property type="match status" value="3"/>
</dbReference>
<dbReference type="EMBL" id="AHHH01000022">
    <property type="protein sequence ID" value="ESU44480.1"/>
    <property type="molecule type" value="Genomic_DNA"/>
</dbReference>
<dbReference type="Proteomes" id="UP000018040">
    <property type="component" value="Unassembled WGS sequence"/>
</dbReference>
<evidence type="ECO:0000313" key="5">
    <source>
        <dbReference type="EMBL" id="ESU44480.1"/>
    </source>
</evidence>
<reference evidence="6" key="1">
    <citation type="submission" date="2012-02" db="EMBL/GenBank/DDBJ databases">
        <title>Genome sequencing of Giardia lamblia Genotypes A2 and B isolates (DH and GS) and comparative analysis with the genomes of Genotypes A1 and E (WB and Pig).</title>
        <authorList>
            <person name="Adam R."/>
            <person name="Dahlstrom E."/>
            <person name="Martens C."/>
            <person name="Bruno D."/>
            <person name="Barbian K."/>
            <person name="Porcella S.F."/>
            <person name="Nash T."/>
        </authorList>
    </citation>
    <scope>NUCLEOTIDE SEQUENCE</scope>
    <source>
        <strain evidence="6">GS</strain>
    </source>
</reference>
<comment type="caution">
    <text evidence="1">Lacks conserved residue(s) required for the propagation of feature annotation.</text>
</comment>
<dbReference type="PANTHER" id="PTHR24033:SF151">
    <property type="entry name" value="NOTCH 2"/>
    <property type="match status" value="1"/>
</dbReference>
<reference evidence="5 6" key="2">
    <citation type="journal article" date="2013" name="Genome Biol. Evol.">
        <title>Genome sequencing of Giardia lamblia genotypes A2 and B isolates (DH and GS) and comparative analysis with the genomes of genotypes A1 and E (WB and Pig).</title>
        <authorList>
            <person name="Adam R.D."/>
            <person name="Dahlstrom E.W."/>
            <person name="Martens C.A."/>
            <person name="Bruno D.P."/>
            <person name="Barbian K.D."/>
            <person name="Ricklefs S.M."/>
            <person name="Hernandez M.M."/>
            <person name="Narla N.P."/>
            <person name="Patel R.B."/>
            <person name="Porcella S.F."/>
            <person name="Nash T.E."/>
        </authorList>
    </citation>
    <scope>NUCLEOTIDE SEQUENCE [LARGE SCALE GENOMIC DNA]</scope>
    <source>
        <strain evidence="5 6">GS</strain>
    </source>
</reference>